<reference evidence="2 3" key="1">
    <citation type="submission" date="2019-12" db="EMBL/GenBank/DDBJ databases">
        <title>Microbes associate with the intestines of laboratory mice.</title>
        <authorList>
            <person name="Navarre W."/>
            <person name="Wong E."/>
        </authorList>
    </citation>
    <scope>NUCLEOTIDE SEQUENCE [LARGE SCALE GENOMIC DNA]</scope>
    <source>
        <strain evidence="2 3">NM82_D38</strain>
    </source>
</reference>
<feature type="domain" description="Bacteriophage T5 Orf172 DNA-binding" evidence="1">
    <location>
        <begin position="45"/>
        <end position="127"/>
    </location>
</feature>
<dbReference type="Pfam" id="PF10544">
    <property type="entry name" value="T5orf172"/>
    <property type="match status" value="1"/>
</dbReference>
<dbReference type="SMART" id="SM00974">
    <property type="entry name" value="T5orf172"/>
    <property type="match status" value="1"/>
</dbReference>
<sequence length="239" mass="26764">MSTLSQCLDEALINLIEDELKKRGYTCGGEKKEQFAGSIYILVNPAFPDMVKIGYADDVEKRLKSLNRNSALPDPFHCYAAYKVKKRLRDKELHRLIDTLDPTLRHAKNREFYGMDAKKAYEVLSAIAQINGSEAQLIRYPIDNEGAPESTPSKTTPPKKGNLTFELLGIPVGTTLTFVKDAKITCTTLDKKNKVSFEGKTYSLSGLGKYLMKVKAIQGGLYFAYNGETLVDIRKRLNV</sequence>
<evidence type="ECO:0000313" key="3">
    <source>
        <dbReference type="Proteomes" id="UP000472580"/>
    </source>
</evidence>
<dbReference type="AlphaFoldDB" id="A0A6L6YF22"/>
<keyword evidence="3" id="KW-1185">Reference proteome</keyword>
<dbReference type="InterPro" id="IPR018306">
    <property type="entry name" value="Phage_T5_Orf172_DNA-bd"/>
</dbReference>
<protein>
    <submittedName>
        <fullName evidence="2">GIY-YIG nuclease family protein</fullName>
    </submittedName>
</protein>
<dbReference type="Proteomes" id="UP000472580">
    <property type="component" value="Unassembled WGS sequence"/>
</dbReference>
<evidence type="ECO:0000259" key="1">
    <source>
        <dbReference type="SMART" id="SM00974"/>
    </source>
</evidence>
<accession>A0A6L6YF22</accession>
<organism evidence="2 3">
    <name type="scientific">Parasutterella muris</name>
    <dbReference type="NCBI Taxonomy" id="2565572"/>
    <lineage>
        <taxon>Bacteria</taxon>
        <taxon>Pseudomonadati</taxon>
        <taxon>Pseudomonadota</taxon>
        <taxon>Betaproteobacteria</taxon>
        <taxon>Burkholderiales</taxon>
        <taxon>Sutterellaceae</taxon>
        <taxon>Parasutterella</taxon>
    </lineage>
</organism>
<gene>
    <name evidence="2" type="ORF">E5987_03110</name>
</gene>
<dbReference type="RefSeq" id="WP_160334625.1">
    <property type="nucleotide sequence ID" value="NZ_WSRP01000006.1"/>
</dbReference>
<evidence type="ECO:0000313" key="2">
    <source>
        <dbReference type="EMBL" id="MVX56196.1"/>
    </source>
</evidence>
<dbReference type="OrthoDB" id="8265034at2"/>
<name>A0A6L6YF22_9BURK</name>
<comment type="caution">
    <text evidence="2">The sequence shown here is derived from an EMBL/GenBank/DDBJ whole genome shotgun (WGS) entry which is preliminary data.</text>
</comment>
<dbReference type="EMBL" id="WSRP01000006">
    <property type="protein sequence ID" value="MVX56196.1"/>
    <property type="molecule type" value="Genomic_DNA"/>
</dbReference>
<proteinExistence type="predicted"/>